<accession>A0ABQ4N481</accession>
<name>A0ABQ4N481_9BACL</name>
<dbReference type="PROSITE" id="PS50928">
    <property type="entry name" value="ABC_TM1"/>
    <property type="match status" value="1"/>
</dbReference>
<keyword evidence="9" id="KW-1185">Reference proteome</keyword>
<dbReference type="CDD" id="cd06261">
    <property type="entry name" value="TM_PBP2"/>
    <property type="match status" value="1"/>
</dbReference>
<evidence type="ECO:0000256" key="2">
    <source>
        <dbReference type="ARBA" id="ARBA00022448"/>
    </source>
</evidence>
<gene>
    <name evidence="8" type="ORF">PACILC2_15400</name>
</gene>
<evidence type="ECO:0000256" key="1">
    <source>
        <dbReference type="ARBA" id="ARBA00004141"/>
    </source>
</evidence>
<comment type="subcellular location">
    <subcellularLocation>
        <location evidence="6">Cell membrane</location>
        <topology evidence="6">Multi-pass membrane protein</topology>
    </subcellularLocation>
    <subcellularLocation>
        <location evidence="1">Membrane</location>
        <topology evidence="1">Multi-pass membrane protein</topology>
    </subcellularLocation>
</comment>
<feature type="transmembrane region" description="Helical" evidence="6">
    <location>
        <begin position="182"/>
        <end position="206"/>
    </location>
</feature>
<evidence type="ECO:0000256" key="4">
    <source>
        <dbReference type="ARBA" id="ARBA00022989"/>
    </source>
</evidence>
<feature type="transmembrane region" description="Helical" evidence="6">
    <location>
        <begin position="40"/>
        <end position="65"/>
    </location>
</feature>
<evidence type="ECO:0000256" key="3">
    <source>
        <dbReference type="ARBA" id="ARBA00022692"/>
    </source>
</evidence>
<dbReference type="Proteomes" id="UP000680304">
    <property type="component" value="Unassembled WGS sequence"/>
</dbReference>
<dbReference type="InterPro" id="IPR052730">
    <property type="entry name" value="Sugar_ABC_transporter"/>
</dbReference>
<evidence type="ECO:0000259" key="7">
    <source>
        <dbReference type="PROSITE" id="PS50928"/>
    </source>
</evidence>
<keyword evidence="5 6" id="KW-0472">Membrane</keyword>
<evidence type="ECO:0000313" key="8">
    <source>
        <dbReference type="EMBL" id="GIQ62972.1"/>
    </source>
</evidence>
<feature type="transmembrane region" description="Helical" evidence="6">
    <location>
        <begin position="133"/>
        <end position="153"/>
    </location>
</feature>
<dbReference type="InterPro" id="IPR000515">
    <property type="entry name" value="MetI-like"/>
</dbReference>
<evidence type="ECO:0000256" key="5">
    <source>
        <dbReference type="ARBA" id="ARBA00023136"/>
    </source>
</evidence>
<keyword evidence="4 6" id="KW-1133">Transmembrane helix</keyword>
<dbReference type="Pfam" id="PF00528">
    <property type="entry name" value="BPD_transp_1"/>
    <property type="match status" value="1"/>
</dbReference>
<sequence length="322" mass="36121">MSSIGRPDPSVPFADLANASATPNSDKIPPIPFMRKARPYLILAPALLLTIGILIPFFISIYYSLTNYSFKYKDYSFVGLENWTQMLTDPLFWHSVWVTLQYAFFSTGVEMLLGIGIALMLNQDTRLSKALRMVLIFPLMIAPVIATLIWQLMTNNSVGVIAYALRSIGIDNFLWGADPKTAMFSVVLIDVWVNTPFVIVLVLAGLRSLPKAPFESAMVDGGSAWFTFKTLTLPMIKPLLLIALLFRIMISLQEFSIIFALTRGGPGDTLMSLPLTAYNEAFTYKELGTALPYMLILWVFIYILSYYLIRYWSRAQKNASGS</sequence>
<comment type="caution">
    <text evidence="8">The sequence shown here is derived from an EMBL/GenBank/DDBJ whole genome shotgun (WGS) entry which is preliminary data.</text>
</comment>
<protein>
    <submittedName>
        <fullName evidence="8">ABC transporter permease</fullName>
    </submittedName>
</protein>
<feature type="transmembrane region" description="Helical" evidence="6">
    <location>
        <begin position="239"/>
        <end position="261"/>
    </location>
</feature>
<dbReference type="EMBL" id="BOVJ01000050">
    <property type="protein sequence ID" value="GIQ62972.1"/>
    <property type="molecule type" value="Genomic_DNA"/>
</dbReference>
<dbReference type="RefSeq" id="WP_213528299.1">
    <property type="nucleotide sequence ID" value="NZ_BOVJ01000050.1"/>
</dbReference>
<dbReference type="SUPFAM" id="SSF161098">
    <property type="entry name" value="MetI-like"/>
    <property type="match status" value="1"/>
</dbReference>
<dbReference type="Gene3D" id="1.10.3720.10">
    <property type="entry name" value="MetI-like"/>
    <property type="match status" value="1"/>
</dbReference>
<dbReference type="PANTHER" id="PTHR43759:SF1">
    <property type="entry name" value="GLUCOSE IMPORT SYSTEM PERMEASE PROTEIN GLCT"/>
    <property type="match status" value="1"/>
</dbReference>
<proteinExistence type="inferred from homology"/>
<evidence type="ECO:0000313" key="9">
    <source>
        <dbReference type="Proteomes" id="UP000680304"/>
    </source>
</evidence>
<feature type="transmembrane region" description="Helical" evidence="6">
    <location>
        <begin position="290"/>
        <end position="309"/>
    </location>
</feature>
<comment type="similarity">
    <text evidence="6">Belongs to the binding-protein-dependent transport system permease family.</text>
</comment>
<organism evidence="8 9">
    <name type="scientific">Paenibacillus cisolokensis</name>
    <dbReference type="NCBI Taxonomy" id="1658519"/>
    <lineage>
        <taxon>Bacteria</taxon>
        <taxon>Bacillati</taxon>
        <taxon>Bacillota</taxon>
        <taxon>Bacilli</taxon>
        <taxon>Bacillales</taxon>
        <taxon>Paenibacillaceae</taxon>
        <taxon>Paenibacillus</taxon>
    </lineage>
</organism>
<keyword evidence="3 6" id="KW-0812">Transmembrane</keyword>
<dbReference type="PANTHER" id="PTHR43759">
    <property type="entry name" value="TREHALOSE TRANSPORT SYSTEM PERMEASE PROTEIN SUGA"/>
    <property type="match status" value="1"/>
</dbReference>
<feature type="domain" description="ABC transmembrane type-1" evidence="7">
    <location>
        <begin position="96"/>
        <end position="308"/>
    </location>
</feature>
<evidence type="ECO:0000256" key="6">
    <source>
        <dbReference type="RuleBase" id="RU363032"/>
    </source>
</evidence>
<reference evidence="8 9" key="1">
    <citation type="submission" date="2021-04" db="EMBL/GenBank/DDBJ databases">
        <title>Draft genome sequence of Paenibacillus cisolokensis, LC2-13A.</title>
        <authorList>
            <person name="Uke A."/>
            <person name="Chhe C."/>
            <person name="Baramee S."/>
            <person name="Kosugi A."/>
        </authorList>
    </citation>
    <scope>NUCLEOTIDE SEQUENCE [LARGE SCALE GENOMIC DNA]</scope>
    <source>
        <strain evidence="8 9">LC2-13A</strain>
    </source>
</reference>
<keyword evidence="2 6" id="KW-0813">Transport</keyword>
<feature type="transmembrane region" description="Helical" evidence="6">
    <location>
        <begin position="100"/>
        <end position="121"/>
    </location>
</feature>
<dbReference type="InterPro" id="IPR035906">
    <property type="entry name" value="MetI-like_sf"/>
</dbReference>